<dbReference type="InterPro" id="IPR029063">
    <property type="entry name" value="SAM-dependent_MTases_sf"/>
</dbReference>
<keyword evidence="1" id="KW-0479">Metal-binding</keyword>
<dbReference type="CDD" id="cd02440">
    <property type="entry name" value="AdoMet_MTases"/>
    <property type="match status" value="1"/>
</dbReference>
<keyword evidence="6" id="KW-0489">Methyltransferase</keyword>
<proteinExistence type="predicted"/>
<dbReference type="PIRSF" id="PIRSF018249">
    <property type="entry name" value="MyrA_prd"/>
    <property type="match status" value="1"/>
</dbReference>
<dbReference type="Proteomes" id="UP000238288">
    <property type="component" value="Chromosome PCAR9a"/>
</dbReference>
<dbReference type="OrthoDB" id="108476at2"/>
<feature type="domain" description="Methyltransferase" evidence="3">
    <location>
        <begin position="85"/>
        <end position="189"/>
    </location>
</feature>
<dbReference type="AlphaFoldDB" id="A0A2K4X8Q7"/>
<accession>A0A2K4X8Q7</accession>
<keyword evidence="6" id="KW-0808">Transferase</keyword>
<dbReference type="GO" id="GO:0052911">
    <property type="term" value="F:23S rRNA (guanine(745)-N(1))-methyltransferase activity"/>
    <property type="evidence" value="ECO:0007669"/>
    <property type="project" value="UniProtKB-EC"/>
</dbReference>
<dbReference type="EC" id="2.1.1.187" evidence="6"/>
<evidence type="ECO:0000256" key="1">
    <source>
        <dbReference type="PIRSR" id="PIRSR018249-1"/>
    </source>
</evidence>
<organism evidence="6 7">
    <name type="scientific">Pseudoalteromonas carrageenovora IAM 12662</name>
    <dbReference type="NCBI Taxonomy" id="1314868"/>
    <lineage>
        <taxon>Bacteria</taxon>
        <taxon>Pseudomonadati</taxon>
        <taxon>Pseudomonadota</taxon>
        <taxon>Gammaproteobacteria</taxon>
        <taxon>Alteromonadales</taxon>
        <taxon>Pseudoalteromonadaceae</taxon>
        <taxon>Pseudoalteromonas</taxon>
    </lineage>
</organism>
<dbReference type="Pfam" id="PF21302">
    <property type="entry name" value="Zn_ribbon_RlmA"/>
    <property type="match status" value="1"/>
</dbReference>
<gene>
    <name evidence="6" type="primary">rlmA</name>
    <name evidence="5" type="synonym">rlmA1</name>
    <name evidence="6" type="ORF">PCAR9_A21149</name>
    <name evidence="5" type="ORF">PCARR_a1312</name>
</gene>
<keyword evidence="2" id="KW-0949">S-adenosyl-L-methionine</keyword>
<name>A0A2K4X8Q7_PSEVC</name>
<sequence length="267" mass="29937">MSLQYQCPLCNQTLIKTDSTLRCTNNHSFDFAKEGYVNLLPVQQKNSKQPGDSLEMVQARRAFLETGHYSFLQQSISNTISNISANTVVDLGCGEGFYTQAIANKTNAQVYGVDISKSAVKYAAKRYPNCHFSVASISQAPFKNEFADVLVSVFAPLFELELARLANENTTLVVVSPGPWHLKELKSYIYSNINEHTEITTPKGFDKSAQSLLTETVTLGVTDIKNLIMMTPFAWKFRPEHWTALEEKGEHKVTLSFYITQFIKTAL</sequence>
<evidence type="ECO:0000313" key="7">
    <source>
        <dbReference type="Proteomes" id="UP000238288"/>
    </source>
</evidence>
<dbReference type="EMBL" id="AQGW01000020">
    <property type="protein sequence ID" value="MBE0383030.1"/>
    <property type="molecule type" value="Genomic_DNA"/>
</dbReference>
<evidence type="ECO:0000259" key="3">
    <source>
        <dbReference type="Pfam" id="PF13847"/>
    </source>
</evidence>
<reference evidence="5 8" key="1">
    <citation type="submission" date="2015-06" db="EMBL/GenBank/DDBJ databases">
        <title>Genome sequence of Pseudoalteromonas carrageenovora.</title>
        <authorList>
            <person name="Xie B.-B."/>
            <person name="Rong J.-C."/>
            <person name="Qin Q.-L."/>
            <person name="Zhang Y.-Z."/>
        </authorList>
    </citation>
    <scope>NUCLEOTIDE SEQUENCE [LARGE SCALE GENOMIC DNA]</scope>
    <source>
        <strain evidence="5 8">IAM 12662</strain>
    </source>
</reference>
<dbReference type="InterPro" id="IPR025714">
    <property type="entry name" value="Methyltranfer_dom"/>
</dbReference>
<feature type="binding site" evidence="1">
    <location>
        <position position="10"/>
    </location>
    <ligand>
        <name>Zn(2+)</name>
        <dbReference type="ChEBI" id="CHEBI:29105"/>
    </ligand>
</feature>
<feature type="binding site" evidence="2">
    <location>
        <begin position="95"/>
        <end position="96"/>
    </location>
    <ligand>
        <name>S-adenosyl-L-methionine</name>
        <dbReference type="ChEBI" id="CHEBI:59789"/>
    </ligand>
</feature>
<dbReference type="InterPro" id="IPR048647">
    <property type="entry name" value="RlmA_N"/>
</dbReference>
<evidence type="ECO:0000313" key="5">
    <source>
        <dbReference type="EMBL" id="MBE0383030.1"/>
    </source>
</evidence>
<dbReference type="SUPFAM" id="SSF53335">
    <property type="entry name" value="S-adenosyl-L-methionine-dependent methyltransferases"/>
    <property type="match status" value="1"/>
</dbReference>
<dbReference type="Pfam" id="PF13847">
    <property type="entry name" value="Methyltransf_31"/>
    <property type="match status" value="1"/>
</dbReference>
<evidence type="ECO:0000313" key="8">
    <source>
        <dbReference type="Proteomes" id="UP000615003"/>
    </source>
</evidence>
<dbReference type="GeneID" id="93663357"/>
<dbReference type="Proteomes" id="UP000615003">
    <property type="component" value="Unassembled WGS sequence"/>
</dbReference>
<feature type="binding site" evidence="2">
    <location>
        <position position="69"/>
    </location>
    <ligand>
        <name>S-adenosyl-L-methionine</name>
        <dbReference type="ChEBI" id="CHEBI:59789"/>
    </ligand>
</feature>
<dbReference type="GO" id="GO:0046872">
    <property type="term" value="F:metal ion binding"/>
    <property type="evidence" value="ECO:0007669"/>
    <property type="project" value="UniProtKB-KW"/>
</dbReference>
<evidence type="ECO:0000313" key="6">
    <source>
        <dbReference type="EMBL" id="SOU40697.1"/>
    </source>
</evidence>
<feature type="binding site" evidence="1">
    <location>
        <position position="27"/>
    </location>
    <ligand>
        <name>Zn(2+)</name>
        <dbReference type="ChEBI" id="CHEBI:29105"/>
    </ligand>
</feature>
<feature type="binding site" evidence="1">
    <location>
        <position position="7"/>
    </location>
    <ligand>
        <name>Zn(2+)</name>
        <dbReference type="ChEBI" id="CHEBI:29105"/>
    </ligand>
</feature>
<protein>
    <submittedName>
        <fullName evidence="6">23S rRNA (Guanine(745)-N(1))-methyltransferase</fullName>
        <ecNumber evidence="6">2.1.1.187</ecNumber>
    </submittedName>
    <submittedName>
        <fullName evidence="5">23S rRNA (Guanine745-N1)-methyltransferase</fullName>
    </submittedName>
</protein>
<keyword evidence="8" id="KW-1185">Reference proteome</keyword>
<evidence type="ECO:0000259" key="4">
    <source>
        <dbReference type="Pfam" id="PF21302"/>
    </source>
</evidence>
<dbReference type="Gene3D" id="3.40.50.150">
    <property type="entry name" value="Vaccinia Virus protein VP39"/>
    <property type="match status" value="1"/>
</dbReference>
<reference evidence="6 7" key="2">
    <citation type="submission" date="2017-11" db="EMBL/GenBank/DDBJ databases">
        <authorList>
            <person name="Han C.G."/>
        </authorList>
    </citation>
    <scope>NUCLEOTIDE SEQUENCE [LARGE SCALE GENOMIC DNA]</scope>
    <source>
        <strain evidence="7">ATCC 43555</strain>
        <strain evidence="6">ATCC43555</strain>
    </source>
</reference>
<dbReference type="PANTHER" id="PTHR43861">
    <property type="entry name" value="TRANS-ACONITATE 2-METHYLTRANSFERASE-RELATED"/>
    <property type="match status" value="1"/>
</dbReference>
<dbReference type="RefSeq" id="WP_104642512.1">
    <property type="nucleotide sequence ID" value="NZ_AQGW01000020.1"/>
</dbReference>
<feature type="binding site" evidence="1">
    <location>
        <position position="23"/>
    </location>
    <ligand>
        <name>Zn(2+)</name>
        <dbReference type="ChEBI" id="CHEBI:29105"/>
    </ligand>
</feature>
<dbReference type="EMBL" id="LT965928">
    <property type="protein sequence ID" value="SOU40697.1"/>
    <property type="molecule type" value="Genomic_DNA"/>
</dbReference>
<feature type="binding site" evidence="2">
    <location>
        <position position="181"/>
    </location>
    <ligand>
        <name>S-adenosyl-L-methionine</name>
        <dbReference type="ChEBI" id="CHEBI:59789"/>
    </ligand>
</feature>
<keyword evidence="1" id="KW-0862">Zinc</keyword>
<feature type="domain" description="23S rRNA (guanine(745)-N(1))-methyltransferase N-terminal" evidence="4">
    <location>
        <begin position="5"/>
        <end position="48"/>
    </location>
</feature>
<evidence type="ECO:0000256" key="2">
    <source>
        <dbReference type="PIRSR" id="PIRSR018249-2"/>
    </source>
</evidence>
<dbReference type="InterPro" id="IPR016718">
    <property type="entry name" value="rRNA_m1G-MeTrfase_A_prd"/>
</dbReference>